<sequence>MTSNTEHRVFNLKILLILSAGHLITDIYQGALPAILPFLKEKLALTYTMTGAIMLASNLTSSVIQPLFGYLSDKKEKSFLLPAGCVCAGLGLSLLSIPTSYWAVIALVIVSGLGVASFHPEGYKTAHFFTGDKMAAGMSVFSVGGNLGFALGPLLSLFVIGTYGFSFLPGMFVFSLVFLGMIGYTWGTVTENSSSSAGKEKALEIPTPSGAHFSLFLLIMTVVMRSWTQIGLMTYIPFYYIDYLKGDPMYAGKLVSVFLLGGVVGTIIGSLLADRWGHRKFLILSLTATSLFFPVVFMADGIMLFIALGVFGTLLISSFTVTIVMAQQLLPKNLGVASGLMVGFAIGTGGIGVTILGTIADIYGVPTALQSIMVLPVIGLILSFPIKDSARASLPK</sequence>
<dbReference type="Gene3D" id="1.20.1250.20">
    <property type="entry name" value="MFS general substrate transporter like domains"/>
    <property type="match status" value="2"/>
</dbReference>
<feature type="transmembrane region" description="Helical" evidence="4">
    <location>
        <begin position="101"/>
        <end position="119"/>
    </location>
</feature>
<gene>
    <name evidence="6" type="ordered locus">Desti_1520</name>
</gene>
<feature type="transmembrane region" description="Helical" evidence="4">
    <location>
        <begin position="167"/>
        <end position="189"/>
    </location>
</feature>
<name>I4C3U1_DESTA</name>
<evidence type="ECO:0000313" key="7">
    <source>
        <dbReference type="Proteomes" id="UP000006055"/>
    </source>
</evidence>
<evidence type="ECO:0000259" key="5">
    <source>
        <dbReference type="PROSITE" id="PS50850"/>
    </source>
</evidence>
<dbReference type="CDD" id="cd17478">
    <property type="entry name" value="MFS_FsR"/>
    <property type="match status" value="1"/>
</dbReference>
<dbReference type="EMBL" id="CP003360">
    <property type="protein sequence ID" value="AFM24232.1"/>
    <property type="molecule type" value="Genomic_DNA"/>
</dbReference>
<feature type="transmembrane region" description="Helical" evidence="4">
    <location>
        <begin position="78"/>
        <end position="95"/>
    </location>
</feature>
<feature type="transmembrane region" description="Helical" evidence="4">
    <location>
        <begin position="12"/>
        <end position="31"/>
    </location>
</feature>
<protein>
    <submittedName>
        <fullName evidence="6">Sugar phosphate permease</fullName>
    </submittedName>
</protein>
<feature type="transmembrane region" description="Helical" evidence="4">
    <location>
        <begin position="140"/>
        <end position="161"/>
    </location>
</feature>
<accession>I4C3U1</accession>
<feature type="transmembrane region" description="Helical" evidence="4">
    <location>
        <begin position="51"/>
        <end position="71"/>
    </location>
</feature>
<organism evidence="6 7">
    <name type="scientific">Desulfomonile tiedjei (strain ATCC 49306 / DSM 6799 / DCB-1)</name>
    <dbReference type="NCBI Taxonomy" id="706587"/>
    <lineage>
        <taxon>Bacteria</taxon>
        <taxon>Pseudomonadati</taxon>
        <taxon>Thermodesulfobacteriota</taxon>
        <taxon>Desulfomonilia</taxon>
        <taxon>Desulfomonilales</taxon>
        <taxon>Desulfomonilaceae</taxon>
        <taxon>Desulfomonile</taxon>
    </lineage>
</organism>
<dbReference type="AlphaFoldDB" id="I4C3U1"/>
<reference evidence="7" key="1">
    <citation type="submission" date="2012-06" db="EMBL/GenBank/DDBJ databases">
        <title>Complete sequence of chromosome of Desulfomonile tiedjei DSM 6799.</title>
        <authorList>
            <person name="Lucas S."/>
            <person name="Copeland A."/>
            <person name="Lapidus A."/>
            <person name="Glavina del Rio T."/>
            <person name="Dalin E."/>
            <person name="Tice H."/>
            <person name="Bruce D."/>
            <person name="Goodwin L."/>
            <person name="Pitluck S."/>
            <person name="Peters L."/>
            <person name="Ovchinnikova G."/>
            <person name="Zeytun A."/>
            <person name="Lu M."/>
            <person name="Kyrpides N."/>
            <person name="Mavromatis K."/>
            <person name="Ivanova N."/>
            <person name="Brettin T."/>
            <person name="Detter J.C."/>
            <person name="Han C."/>
            <person name="Larimer F."/>
            <person name="Land M."/>
            <person name="Hauser L."/>
            <person name="Markowitz V."/>
            <person name="Cheng J.-F."/>
            <person name="Hugenholtz P."/>
            <person name="Woyke T."/>
            <person name="Wu D."/>
            <person name="Spring S."/>
            <person name="Schroeder M."/>
            <person name="Brambilla E."/>
            <person name="Klenk H.-P."/>
            <person name="Eisen J.A."/>
        </authorList>
    </citation>
    <scope>NUCLEOTIDE SEQUENCE [LARGE SCALE GENOMIC DNA]</scope>
    <source>
        <strain evidence="7">ATCC 49306 / DSM 6799 / DCB-1</strain>
    </source>
</reference>
<feature type="transmembrane region" description="Helical" evidence="4">
    <location>
        <begin position="368"/>
        <end position="386"/>
    </location>
</feature>
<feature type="domain" description="Major facilitator superfamily (MFS) profile" evidence="5">
    <location>
        <begin position="14"/>
        <end position="391"/>
    </location>
</feature>
<dbReference type="STRING" id="706587.Desti_1520"/>
<feature type="transmembrane region" description="Helical" evidence="4">
    <location>
        <begin position="333"/>
        <end position="356"/>
    </location>
</feature>
<dbReference type="RefSeq" id="WP_014809380.1">
    <property type="nucleotide sequence ID" value="NC_018025.1"/>
</dbReference>
<evidence type="ECO:0000313" key="6">
    <source>
        <dbReference type="EMBL" id="AFM24232.1"/>
    </source>
</evidence>
<dbReference type="eggNOG" id="COG2271">
    <property type="taxonomic scope" value="Bacteria"/>
</dbReference>
<evidence type="ECO:0000256" key="3">
    <source>
        <dbReference type="ARBA" id="ARBA00023136"/>
    </source>
</evidence>
<evidence type="ECO:0000256" key="4">
    <source>
        <dbReference type="SAM" id="Phobius"/>
    </source>
</evidence>
<dbReference type="PANTHER" id="PTHR43129:SF1">
    <property type="entry name" value="FOSMIDOMYCIN RESISTANCE PROTEIN"/>
    <property type="match status" value="1"/>
</dbReference>
<keyword evidence="2 4" id="KW-1133">Transmembrane helix</keyword>
<dbReference type="InterPro" id="IPR011701">
    <property type="entry name" value="MFS"/>
</dbReference>
<keyword evidence="3 4" id="KW-0472">Membrane</keyword>
<evidence type="ECO:0000256" key="2">
    <source>
        <dbReference type="ARBA" id="ARBA00022989"/>
    </source>
</evidence>
<dbReference type="Proteomes" id="UP000006055">
    <property type="component" value="Chromosome"/>
</dbReference>
<dbReference type="KEGG" id="dti:Desti_1520"/>
<keyword evidence="7" id="KW-1185">Reference proteome</keyword>
<dbReference type="InterPro" id="IPR020846">
    <property type="entry name" value="MFS_dom"/>
</dbReference>
<dbReference type="Pfam" id="PF07690">
    <property type="entry name" value="MFS_1"/>
    <property type="match status" value="1"/>
</dbReference>
<evidence type="ECO:0000256" key="1">
    <source>
        <dbReference type="ARBA" id="ARBA00022692"/>
    </source>
</evidence>
<dbReference type="InterPro" id="IPR036259">
    <property type="entry name" value="MFS_trans_sf"/>
</dbReference>
<proteinExistence type="predicted"/>
<dbReference type="GO" id="GO:0022857">
    <property type="term" value="F:transmembrane transporter activity"/>
    <property type="evidence" value="ECO:0007669"/>
    <property type="project" value="InterPro"/>
</dbReference>
<dbReference type="PANTHER" id="PTHR43129">
    <property type="entry name" value="FOSMIDOMYCIN RESISTANCE PROTEIN"/>
    <property type="match status" value="1"/>
</dbReference>
<feature type="transmembrane region" description="Helical" evidence="4">
    <location>
        <begin position="281"/>
        <end position="299"/>
    </location>
</feature>
<dbReference type="HOGENOM" id="CLU_040537_0_0_7"/>
<feature type="transmembrane region" description="Helical" evidence="4">
    <location>
        <begin position="305"/>
        <end position="326"/>
    </location>
</feature>
<dbReference type="SUPFAM" id="SSF103473">
    <property type="entry name" value="MFS general substrate transporter"/>
    <property type="match status" value="1"/>
</dbReference>
<feature type="transmembrane region" description="Helical" evidence="4">
    <location>
        <begin position="210"/>
        <end position="230"/>
    </location>
</feature>
<keyword evidence="1 4" id="KW-0812">Transmembrane</keyword>
<dbReference type="PROSITE" id="PS50850">
    <property type="entry name" value="MFS"/>
    <property type="match status" value="1"/>
</dbReference>
<dbReference type="OrthoDB" id="9770492at2"/>
<feature type="transmembrane region" description="Helical" evidence="4">
    <location>
        <begin position="250"/>
        <end position="272"/>
    </location>
</feature>
<dbReference type="GO" id="GO:0005886">
    <property type="term" value="C:plasma membrane"/>
    <property type="evidence" value="ECO:0007669"/>
    <property type="project" value="TreeGrafter"/>
</dbReference>